<keyword evidence="2" id="KW-0663">Pyridoxal phosphate</keyword>
<dbReference type="RefSeq" id="WP_005871851.1">
    <property type="nucleotide sequence ID" value="NZ_ACYG01000027.1"/>
</dbReference>
<keyword evidence="4" id="KW-1185">Reference proteome</keyword>
<dbReference type="PANTHER" id="PTHR30244">
    <property type="entry name" value="TRANSAMINASE"/>
    <property type="match status" value="1"/>
</dbReference>
<dbReference type="PIRSF" id="PIRSF000390">
    <property type="entry name" value="PLP_StrS"/>
    <property type="match status" value="1"/>
</dbReference>
<organism evidence="3 4">
    <name type="scientific">Campylobacter gracilis RM3268</name>
    <dbReference type="NCBI Taxonomy" id="553220"/>
    <lineage>
        <taxon>Bacteria</taxon>
        <taxon>Pseudomonadati</taxon>
        <taxon>Campylobacterota</taxon>
        <taxon>Epsilonproteobacteria</taxon>
        <taxon>Campylobacterales</taxon>
        <taxon>Campylobacteraceae</taxon>
        <taxon>Campylobacter</taxon>
    </lineage>
</organism>
<dbReference type="InterPro" id="IPR015421">
    <property type="entry name" value="PyrdxlP-dep_Trfase_major"/>
</dbReference>
<dbReference type="Pfam" id="PF01041">
    <property type="entry name" value="DegT_DnrJ_EryC1"/>
    <property type="match status" value="1"/>
</dbReference>
<dbReference type="OrthoDB" id="5351682at2"/>
<dbReference type="GO" id="GO:0008483">
    <property type="term" value="F:transaminase activity"/>
    <property type="evidence" value="ECO:0007669"/>
    <property type="project" value="UniProtKB-KW"/>
</dbReference>
<gene>
    <name evidence="3" type="ORF">CAMGR0001_1250</name>
</gene>
<dbReference type="SUPFAM" id="SSF53383">
    <property type="entry name" value="PLP-dependent transferases"/>
    <property type="match status" value="1"/>
</dbReference>
<dbReference type="GO" id="GO:0000271">
    <property type="term" value="P:polysaccharide biosynthetic process"/>
    <property type="evidence" value="ECO:0007669"/>
    <property type="project" value="TreeGrafter"/>
</dbReference>
<keyword evidence="3" id="KW-0032">Aminotransferase</keyword>
<reference evidence="3 4" key="1">
    <citation type="submission" date="2009-07" db="EMBL/GenBank/DDBJ databases">
        <authorList>
            <person name="Madupu R."/>
            <person name="Sebastian Y."/>
            <person name="Durkin A.S."/>
            <person name="Torralba M."/>
            <person name="Methe B."/>
            <person name="Sutton G.G."/>
            <person name="Strausberg R.L."/>
            <person name="Nelson K.E."/>
        </authorList>
    </citation>
    <scope>NUCLEOTIDE SEQUENCE [LARGE SCALE GENOMIC DNA]</scope>
    <source>
        <strain evidence="3 4">RM3268</strain>
    </source>
</reference>
<comment type="caution">
    <text evidence="3">The sequence shown here is derived from an EMBL/GenBank/DDBJ whole genome shotgun (WGS) entry which is preliminary data.</text>
</comment>
<dbReference type="eggNOG" id="COG0399">
    <property type="taxonomic scope" value="Bacteria"/>
</dbReference>
<dbReference type="Gene3D" id="3.40.640.10">
    <property type="entry name" value="Type I PLP-dependent aspartate aminotransferase-like (Major domain)"/>
    <property type="match status" value="1"/>
</dbReference>
<accession>C8PJ51</accession>
<evidence type="ECO:0000256" key="2">
    <source>
        <dbReference type="RuleBase" id="RU004508"/>
    </source>
</evidence>
<sequence>MKEIPFYKAQIDKKEEDLIKSALYNSDIRYSEIFEEDICKYFGVKHAISTTSGTTALHLALCAMDIKRGDKILCSVNSFPNVAEVIRHFDAEPVFVDIDPISFNITSESLARTIDQNRHKKLKCAFISHIAGLAADIDAISEVAKSENIILIDDACRAMGATYKGAKIGALKSSLISCFQINPQAQDAISTAGFFVTNDDEIASAAQILRNGGIVGDAFYKDGNMSFTYDVDRIGQKYDLNAINSAYAIAQFEKTDAFIKRRKQIAAAYREQLANCPHVTLPSDSEEHIYTQFIVKIDKNRDDFAKALIARGVSVSLHYVPVHLLSYYKSKYNYKVNDFPNALKNYQQILSLPIYTALSDDDVSYICEQIKEIAQNRV</sequence>
<dbReference type="Gene3D" id="3.90.1150.10">
    <property type="entry name" value="Aspartate Aminotransferase, domain 1"/>
    <property type="match status" value="1"/>
</dbReference>
<dbReference type="InterPro" id="IPR015424">
    <property type="entry name" value="PyrdxlP-dep_Trfase"/>
</dbReference>
<proteinExistence type="inferred from homology"/>
<dbReference type="STRING" id="824.CGRAC_0913"/>
<evidence type="ECO:0000313" key="3">
    <source>
        <dbReference type="EMBL" id="EEV16956.1"/>
    </source>
</evidence>
<dbReference type="CDD" id="cd00616">
    <property type="entry name" value="AHBA_syn"/>
    <property type="match status" value="1"/>
</dbReference>
<evidence type="ECO:0000256" key="1">
    <source>
        <dbReference type="ARBA" id="ARBA00037999"/>
    </source>
</evidence>
<dbReference type="GO" id="GO:0030170">
    <property type="term" value="F:pyridoxal phosphate binding"/>
    <property type="evidence" value="ECO:0007669"/>
    <property type="project" value="TreeGrafter"/>
</dbReference>
<dbReference type="InterPro" id="IPR015422">
    <property type="entry name" value="PyrdxlP-dep_Trfase_small"/>
</dbReference>
<name>C8PJ51_9BACT</name>
<dbReference type="PANTHER" id="PTHR30244:SF34">
    <property type="entry name" value="DTDP-4-AMINO-4,6-DIDEOXYGALACTOSE TRANSAMINASE"/>
    <property type="match status" value="1"/>
</dbReference>
<keyword evidence="3" id="KW-0808">Transferase</keyword>
<dbReference type="Proteomes" id="UP000005709">
    <property type="component" value="Unassembled WGS sequence"/>
</dbReference>
<protein>
    <submittedName>
        <fullName evidence="3">DegT/DnrJ/EryC1/StrS aminotransferase family protein</fullName>
    </submittedName>
</protein>
<dbReference type="InterPro" id="IPR000653">
    <property type="entry name" value="DegT/StrS_aminotransferase"/>
</dbReference>
<evidence type="ECO:0000313" key="4">
    <source>
        <dbReference type="Proteomes" id="UP000005709"/>
    </source>
</evidence>
<dbReference type="AlphaFoldDB" id="C8PJ51"/>
<dbReference type="EMBL" id="ACYG01000027">
    <property type="protein sequence ID" value="EEV16956.1"/>
    <property type="molecule type" value="Genomic_DNA"/>
</dbReference>
<comment type="similarity">
    <text evidence="1 2">Belongs to the DegT/DnrJ/EryC1 family.</text>
</comment>